<proteinExistence type="predicted"/>
<evidence type="ECO:0000313" key="2">
    <source>
        <dbReference type="EMBL" id="KXP10274.1"/>
    </source>
</evidence>
<accession>A0A138AIR0</accession>
<gene>
    <name evidence="2" type="ORF">AXK60_07345</name>
</gene>
<dbReference type="EMBL" id="LSRF01000033">
    <property type="protein sequence ID" value="KXP10274.1"/>
    <property type="molecule type" value="Genomic_DNA"/>
</dbReference>
<feature type="transmembrane region" description="Helical" evidence="1">
    <location>
        <begin position="12"/>
        <end position="34"/>
    </location>
</feature>
<evidence type="ECO:0000256" key="1">
    <source>
        <dbReference type="SAM" id="Phobius"/>
    </source>
</evidence>
<keyword evidence="1" id="KW-0812">Transmembrane</keyword>
<dbReference type="AlphaFoldDB" id="A0A138AIR0"/>
<sequence>MMDADSGQGATALGTFGAILAGLVVIEVLAWLWAQTIGAGFGWSVLTLLVGVALVVAWLAYLVTWAFRRKRFAWHLLIIPTIGLLGLGAAFSGLPQKARWAYDEPRLTVAAREAIADPRAEFHDQNDRTIGTQEVSSTSKVDGVVTFRLFSSDGFFSMTTLQYRPDGSSPDRCGTNRCQSLSDGWWRVLVD</sequence>
<dbReference type="STRING" id="239498.AXK60_07345"/>
<comment type="caution">
    <text evidence="2">The sequence shown here is derived from an EMBL/GenBank/DDBJ whole genome shotgun (WGS) entry which is preliminary data.</text>
</comment>
<dbReference type="Proteomes" id="UP000070258">
    <property type="component" value="Unassembled WGS sequence"/>
</dbReference>
<feature type="transmembrane region" description="Helical" evidence="1">
    <location>
        <begin position="73"/>
        <end position="94"/>
    </location>
</feature>
<evidence type="ECO:0000313" key="3">
    <source>
        <dbReference type="Proteomes" id="UP000070258"/>
    </source>
</evidence>
<reference evidence="3" key="1">
    <citation type="submission" date="2016-02" db="EMBL/GenBank/DDBJ databases">
        <authorList>
            <person name="Wen L."/>
            <person name="He K."/>
            <person name="Yang H."/>
        </authorList>
    </citation>
    <scope>NUCLEOTIDE SEQUENCE [LARGE SCALE GENOMIC DNA]</scope>
    <source>
        <strain evidence="3">JCM 15929</strain>
    </source>
</reference>
<feature type="transmembrane region" description="Helical" evidence="1">
    <location>
        <begin position="40"/>
        <end position="61"/>
    </location>
</feature>
<protein>
    <submittedName>
        <fullName evidence="2">Uncharacterized protein</fullName>
    </submittedName>
</protein>
<name>A0A138AIR0_9ACTN</name>
<organism evidence="2 3">
    <name type="scientific">Tsukamurella pseudospumae</name>
    <dbReference type="NCBI Taxonomy" id="239498"/>
    <lineage>
        <taxon>Bacteria</taxon>
        <taxon>Bacillati</taxon>
        <taxon>Actinomycetota</taxon>
        <taxon>Actinomycetes</taxon>
        <taxon>Mycobacteriales</taxon>
        <taxon>Tsukamurellaceae</taxon>
        <taxon>Tsukamurella</taxon>
    </lineage>
</organism>
<keyword evidence="1" id="KW-0472">Membrane</keyword>
<keyword evidence="1" id="KW-1133">Transmembrane helix</keyword>